<reference evidence="2 3" key="1">
    <citation type="submission" date="2024-09" db="EMBL/GenBank/DDBJ databases">
        <title>A chromosome-level genome assembly of Gray's grenadier anchovy, Coilia grayii.</title>
        <authorList>
            <person name="Fu Z."/>
        </authorList>
    </citation>
    <scope>NUCLEOTIDE SEQUENCE [LARGE SCALE GENOMIC DNA]</scope>
    <source>
        <strain evidence="2">G4</strain>
        <tissue evidence="2">Muscle</tissue>
    </source>
</reference>
<evidence type="ECO:0000256" key="1">
    <source>
        <dbReference type="SAM" id="SignalP"/>
    </source>
</evidence>
<gene>
    <name evidence="2" type="ORF">ACEWY4_014100</name>
</gene>
<feature type="chain" id="PRO_5044842513" evidence="1">
    <location>
        <begin position="21"/>
        <end position="135"/>
    </location>
</feature>
<dbReference type="Gene3D" id="2.60.40.60">
    <property type="entry name" value="Cadherins"/>
    <property type="match status" value="1"/>
</dbReference>
<protein>
    <submittedName>
        <fullName evidence="2">Uncharacterized protein</fullName>
    </submittedName>
</protein>
<sequence>MHHHSVLTKLFLMFWSDTTAALWAKEPLLPGVYRVTVELSDAQVLSCPDRQMMEIQVCTCDRGGRCSADKTQQTSSSVSVGMPAIALMFLGLAFMSCKSTPTNTHTHKNTGFCIRYRTLSTDFPLSETQSKTEDV</sequence>
<dbReference type="AlphaFoldDB" id="A0ABD1JRA8"/>
<evidence type="ECO:0000313" key="2">
    <source>
        <dbReference type="EMBL" id="KAL2089412.1"/>
    </source>
</evidence>
<name>A0ABD1JRA8_9TELE</name>
<keyword evidence="1" id="KW-0732">Signal</keyword>
<keyword evidence="3" id="KW-1185">Reference proteome</keyword>
<feature type="signal peptide" evidence="1">
    <location>
        <begin position="1"/>
        <end position="20"/>
    </location>
</feature>
<comment type="caution">
    <text evidence="2">The sequence shown here is derived from an EMBL/GenBank/DDBJ whole genome shotgun (WGS) entry which is preliminary data.</text>
</comment>
<organism evidence="2 3">
    <name type="scientific">Coilia grayii</name>
    <name type="common">Gray's grenadier anchovy</name>
    <dbReference type="NCBI Taxonomy" id="363190"/>
    <lineage>
        <taxon>Eukaryota</taxon>
        <taxon>Metazoa</taxon>
        <taxon>Chordata</taxon>
        <taxon>Craniata</taxon>
        <taxon>Vertebrata</taxon>
        <taxon>Euteleostomi</taxon>
        <taxon>Actinopterygii</taxon>
        <taxon>Neopterygii</taxon>
        <taxon>Teleostei</taxon>
        <taxon>Clupei</taxon>
        <taxon>Clupeiformes</taxon>
        <taxon>Clupeoidei</taxon>
        <taxon>Engraulidae</taxon>
        <taxon>Coilinae</taxon>
        <taxon>Coilia</taxon>
    </lineage>
</organism>
<proteinExistence type="predicted"/>
<dbReference type="EMBL" id="JBHFQA010000012">
    <property type="protein sequence ID" value="KAL2089412.1"/>
    <property type="molecule type" value="Genomic_DNA"/>
</dbReference>
<evidence type="ECO:0000313" key="3">
    <source>
        <dbReference type="Proteomes" id="UP001591681"/>
    </source>
</evidence>
<dbReference type="Proteomes" id="UP001591681">
    <property type="component" value="Unassembled WGS sequence"/>
</dbReference>
<accession>A0ABD1JRA8</accession>